<protein>
    <recommendedName>
        <fullName evidence="8">Ribonuclease VapC</fullName>
        <shortName evidence="8">RNase VapC</shortName>
        <ecNumber evidence="8">3.1.-.-</ecNumber>
    </recommendedName>
    <alternativeName>
        <fullName evidence="8">Toxin VapC</fullName>
    </alternativeName>
</protein>
<keyword evidence="11" id="KW-1185">Reference proteome</keyword>
<comment type="caution">
    <text evidence="10">The sequence shown here is derived from an EMBL/GenBank/DDBJ whole genome shotgun (WGS) entry which is preliminary data.</text>
</comment>
<dbReference type="Gene3D" id="3.40.50.1010">
    <property type="entry name" value="5'-nuclease"/>
    <property type="match status" value="1"/>
</dbReference>
<evidence type="ECO:0000313" key="10">
    <source>
        <dbReference type="EMBL" id="GMA90044.1"/>
    </source>
</evidence>
<feature type="binding site" evidence="8">
    <location>
        <position position="102"/>
    </location>
    <ligand>
        <name>Mg(2+)</name>
        <dbReference type="ChEBI" id="CHEBI:18420"/>
    </ligand>
</feature>
<dbReference type="SUPFAM" id="SSF88723">
    <property type="entry name" value="PIN domain-like"/>
    <property type="match status" value="1"/>
</dbReference>
<sequence length="137" mass="14377">MSGSLPHRRGLLDTSVFVAIEQDRPLDLGALPLEQYVSAITRGELLAGVHAAASAEVRAVRLATVEEIAGIATLPADSRAAAQWATLRHSLAAAGRRVNVNDLWIAAIALAHGLPVVTQDGDFAVISEHSSLEVITV</sequence>
<reference evidence="11" key="1">
    <citation type="journal article" date="2019" name="Int. J. Syst. Evol. Microbiol.">
        <title>The Global Catalogue of Microorganisms (GCM) 10K type strain sequencing project: providing services to taxonomists for standard genome sequencing and annotation.</title>
        <authorList>
            <consortium name="The Broad Institute Genomics Platform"/>
            <consortium name="The Broad Institute Genome Sequencing Center for Infectious Disease"/>
            <person name="Wu L."/>
            <person name="Ma J."/>
        </authorList>
    </citation>
    <scope>NUCLEOTIDE SEQUENCE [LARGE SCALE GENOMIC DNA]</scope>
    <source>
        <strain evidence="11">NBRC 108755</strain>
    </source>
</reference>
<evidence type="ECO:0000256" key="2">
    <source>
        <dbReference type="ARBA" id="ARBA00022649"/>
    </source>
</evidence>
<dbReference type="EC" id="3.1.-.-" evidence="8"/>
<dbReference type="PANTHER" id="PTHR33653:SF1">
    <property type="entry name" value="RIBONUCLEASE VAPC2"/>
    <property type="match status" value="1"/>
</dbReference>
<keyword evidence="6 8" id="KW-0460">Magnesium</keyword>
<comment type="function">
    <text evidence="8">Toxic component of a toxin-antitoxin (TA) system. An RNase.</text>
</comment>
<feature type="domain" description="PIN" evidence="9">
    <location>
        <begin position="11"/>
        <end position="126"/>
    </location>
</feature>
<keyword evidence="2 8" id="KW-1277">Toxin-antitoxin system</keyword>
<evidence type="ECO:0000313" key="11">
    <source>
        <dbReference type="Proteomes" id="UP001157069"/>
    </source>
</evidence>
<evidence type="ECO:0000256" key="6">
    <source>
        <dbReference type="ARBA" id="ARBA00022842"/>
    </source>
</evidence>
<dbReference type="InterPro" id="IPR002716">
    <property type="entry name" value="PIN_dom"/>
</dbReference>
<evidence type="ECO:0000256" key="3">
    <source>
        <dbReference type="ARBA" id="ARBA00022722"/>
    </source>
</evidence>
<evidence type="ECO:0000256" key="4">
    <source>
        <dbReference type="ARBA" id="ARBA00022723"/>
    </source>
</evidence>
<keyword evidence="4 8" id="KW-0479">Metal-binding</keyword>
<feature type="binding site" evidence="8">
    <location>
        <position position="13"/>
    </location>
    <ligand>
        <name>Mg(2+)</name>
        <dbReference type="ChEBI" id="CHEBI:18420"/>
    </ligand>
</feature>
<dbReference type="RefSeq" id="WP_284297607.1">
    <property type="nucleotide sequence ID" value="NZ_BSVA01000001.1"/>
</dbReference>
<dbReference type="InterPro" id="IPR029060">
    <property type="entry name" value="PIN-like_dom_sf"/>
</dbReference>
<evidence type="ECO:0000256" key="7">
    <source>
        <dbReference type="ARBA" id="ARBA00038093"/>
    </source>
</evidence>
<accession>A0ABQ6JQ48</accession>
<comment type="cofactor">
    <cofactor evidence="1 8">
        <name>Mg(2+)</name>
        <dbReference type="ChEBI" id="CHEBI:18420"/>
    </cofactor>
</comment>
<dbReference type="HAMAP" id="MF_00265">
    <property type="entry name" value="VapC_Nob1"/>
    <property type="match status" value="1"/>
</dbReference>
<evidence type="ECO:0000256" key="8">
    <source>
        <dbReference type="HAMAP-Rule" id="MF_00265"/>
    </source>
</evidence>
<dbReference type="InterPro" id="IPR050556">
    <property type="entry name" value="Type_II_TA_system_RNase"/>
</dbReference>
<evidence type="ECO:0000256" key="5">
    <source>
        <dbReference type="ARBA" id="ARBA00022801"/>
    </source>
</evidence>
<evidence type="ECO:0000256" key="1">
    <source>
        <dbReference type="ARBA" id="ARBA00001946"/>
    </source>
</evidence>
<name>A0ABQ6JQ48_9MICO</name>
<dbReference type="Pfam" id="PF01850">
    <property type="entry name" value="PIN"/>
    <property type="match status" value="1"/>
</dbReference>
<dbReference type="EMBL" id="BSVA01000001">
    <property type="protein sequence ID" value="GMA90044.1"/>
    <property type="molecule type" value="Genomic_DNA"/>
</dbReference>
<organism evidence="10 11">
    <name type="scientific">Homoserinibacter gongjuensis</name>
    <dbReference type="NCBI Taxonomy" id="1162968"/>
    <lineage>
        <taxon>Bacteria</taxon>
        <taxon>Bacillati</taxon>
        <taxon>Actinomycetota</taxon>
        <taxon>Actinomycetes</taxon>
        <taxon>Micrococcales</taxon>
        <taxon>Microbacteriaceae</taxon>
        <taxon>Homoserinibacter</taxon>
    </lineage>
</organism>
<gene>
    <name evidence="10" type="primary">vapc5</name>
    <name evidence="8" type="synonym">vapC</name>
    <name evidence="10" type="ORF">GCM10025869_05730</name>
</gene>
<keyword evidence="3 8" id="KW-0540">Nuclease</keyword>
<dbReference type="PANTHER" id="PTHR33653">
    <property type="entry name" value="RIBONUCLEASE VAPC2"/>
    <property type="match status" value="1"/>
</dbReference>
<dbReference type="Proteomes" id="UP001157069">
    <property type="component" value="Unassembled WGS sequence"/>
</dbReference>
<keyword evidence="8" id="KW-0800">Toxin</keyword>
<proteinExistence type="inferred from homology"/>
<keyword evidence="5 8" id="KW-0378">Hydrolase</keyword>
<comment type="similarity">
    <text evidence="7 8">Belongs to the PINc/VapC protein family.</text>
</comment>
<evidence type="ECO:0000259" key="9">
    <source>
        <dbReference type="Pfam" id="PF01850"/>
    </source>
</evidence>
<dbReference type="InterPro" id="IPR022907">
    <property type="entry name" value="VapC_family"/>
</dbReference>